<dbReference type="AlphaFoldDB" id="A0A9X2KMC0"/>
<comment type="caution">
    <text evidence="2">The sequence shown here is derived from an EMBL/GenBank/DDBJ whole genome shotgun (WGS) entry which is preliminary data.</text>
</comment>
<name>A0A9X2KMC0_9SPHN</name>
<proteinExistence type="predicted"/>
<evidence type="ECO:0000313" key="3">
    <source>
        <dbReference type="Proteomes" id="UP001139451"/>
    </source>
</evidence>
<dbReference type="Pfam" id="PF13471">
    <property type="entry name" value="Transglut_core3"/>
    <property type="match status" value="1"/>
</dbReference>
<keyword evidence="3" id="KW-1185">Reference proteome</keyword>
<reference evidence="2" key="1">
    <citation type="submission" date="2022-05" db="EMBL/GenBank/DDBJ databases">
        <title>Sphingomonas sp. strain MG17 Genome sequencing and assembly.</title>
        <authorList>
            <person name="Kim I."/>
        </authorList>
    </citation>
    <scope>NUCLEOTIDE SEQUENCE</scope>
    <source>
        <strain evidence="2">MG17</strain>
    </source>
</reference>
<dbReference type="InterPro" id="IPR053521">
    <property type="entry name" value="McjB-like"/>
</dbReference>
<gene>
    <name evidence="2" type="ORF">M9978_12875</name>
</gene>
<sequence length="202" mass="22257">MLGERFIFLDVERDRYFAASPEATLALVRAMDGTSVLGSDETRLQPLLNEGLLCLSPDASRPLGETVVVPATRDLNSRGTARLGLSLLAILLQLRAQRELRRRGLAAVIARCLQSTPGVRRRGIEDIAAAVRTSNLIIPAHERCLMKSIGLFDLLVRSGHRPTLILGVRDCPFTAHAWVQLGDMVIGDEQERVARYRPILAI</sequence>
<dbReference type="Proteomes" id="UP001139451">
    <property type="component" value="Unassembled WGS sequence"/>
</dbReference>
<protein>
    <submittedName>
        <fullName evidence="2">Lasso peptide biosynthesis B2 protein</fullName>
    </submittedName>
</protein>
<dbReference type="RefSeq" id="WP_254293817.1">
    <property type="nucleotide sequence ID" value="NZ_JAMLDX010000009.1"/>
</dbReference>
<organism evidence="2 3">
    <name type="scientific">Sphingomonas tagetis</name>
    <dbReference type="NCBI Taxonomy" id="2949092"/>
    <lineage>
        <taxon>Bacteria</taxon>
        <taxon>Pseudomonadati</taxon>
        <taxon>Pseudomonadota</taxon>
        <taxon>Alphaproteobacteria</taxon>
        <taxon>Sphingomonadales</taxon>
        <taxon>Sphingomonadaceae</taxon>
        <taxon>Sphingomonas</taxon>
    </lineage>
</organism>
<dbReference type="EMBL" id="JAMLDX010000009">
    <property type="protein sequence ID" value="MCP3731321.1"/>
    <property type="molecule type" value="Genomic_DNA"/>
</dbReference>
<evidence type="ECO:0000259" key="1">
    <source>
        <dbReference type="Pfam" id="PF13471"/>
    </source>
</evidence>
<feature type="domain" description="Microcin J25-processing protein McjB C-terminal" evidence="1">
    <location>
        <begin position="91"/>
        <end position="200"/>
    </location>
</feature>
<evidence type="ECO:0000313" key="2">
    <source>
        <dbReference type="EMBL" id="MCP3731321.1"/>
    </source>
</evidence>
<accession>A0A9X2KMC0</accession>
<dbReference type="NCBIfam" id="NF033537">
    <property type="entry name" value="lasso_biosyn_B2"/>
    <property type="match status" value="1"/>
</dbReference>
<dbReference type="InterPro" id="IPR032708">
    <property type="entry name" value="McjB_C"/>
</dbReference>